<accession>A0A4W2CCU7</accession>
<reference evidence="3" key="2">
    <citation type="submission" date="2025-05" db="UniProtKB">
        <authorList>
            <consortium name="Ensembl"/>
        </authorList>
    </citation>
    <scope>IDENTIFICATION</scope>
</reference>
<dbReference type="PANTHER" id="PTHR47194:SF3">
    <property type="entry name" value="SORTING NEXIN 29"/>
    <property type="match status" value="1"/>
</dbReference>
<dbReference type="InterPro" id="IPR036871">
    <property type="entry name" value="PX_dom_sf"/>
</dbReference>
<dbReference type="PANTHER" id="PTHR47194">
    <property type="entry name" value="SORTING NEXIN-29-RELATED"/>
    <property type="match status" value="1"/>
</dbReference>
<dbReference type="SUPFAM" id="SSF64268">
    <property type="entry name" value="PX domain"/>
    <property type="match status" value="1"/>
</dbReference>
<evidence type="ECO:0000313" key="3">
    <source>
        <dbReference type="Ensembl" id="ENSBIXP00000010704.1"/>
    </source>
</evidence>
<organism evidence="3 4">
    <name type="scientific">Bos indicus x Bos taurus</name>
    <name type="common">Hybrid cattle</name>
    <dbReference type="NCBI Taxonomy" id="30522"/>
    <lineage>
        <taxon>Eukaryota</taxon>
        <taxon>Metazoa</taxon>
        <taxon>Chordata</taxon>
        <taxon>Craniata</taxon>
        <taxon>Vertebrata</taxon>
        <taxon>Euteleostomi</taxon>
        <taxon>Mammalia</taxon>
        <taxon>Eutheria</taxon>
        <taxon>Laurasiatheria</taxon>
        <taxon>Artiodactyla</taxon>
        <taxon>Ruminantia</taxon>
        <taxon>Pecora</taxon>
        <taxon>Bovidae</taxon>
        <taxon>Bovinae</taxon>
        <taxon>Bos</taxon>
    </lineage>
</organism>
<feature type="region of interest" description="Disordered" evidence="1">
    <location>
        <begin position="1"/>
        <end position="38"/>
    </location>
</feature>
<proteinExistence type="predicted"/>
<dbReference type="Proteomes" id="UP000429181">
    <property type="component" value="Chromosome 13"/>
</dbReference>
<dbReference type="Ensembl" id="ENSBIXT00005003834.1">
    <property type="protein sequence ID" value="ENSBIXP00005031730.1"/>
    <property type="gene ID" value="ENSBIXG00005012292.1"/>
</dbReference>
<dbReference type="Gene3D" id="3.30.1520.10">
    <property type="entry name" value="Phox-like domain"/>
    <property type="match status" value="1"/>
</dbReference>
<gene>
    <name evidence="3" type="primary">KIF16B</name>
</gene>
<evidence type="ECO:0000313" key="4">
    <source>
        <dbReference type="Proteomes" id="UP000314981"/>
    </source>
</evidence>
<protein>
    <submittedName>
        <fullName evidence="3">Kinesin family member 16B</fullName>
    </submittedName>
</protein>
<dbReference type="GO" id="GO:0035091">
    <property type="term" value="F:phosphatidylinositol binding"/>
    <property type="evidence" value="ECO:0007669"/>
    <property type="project" value="InterPro"/>
</dbReference>
<sequence>MMNVLKRTSLYNPRSSHSALGGNERTQGSPLLPRALHGCPPPADPSGLLIPDVPAHPLEFTCGRIGLNRQPEESVPLRHGITVLDETWTVFRRYSRFREMHKTLKLKHAELATLEFPPKKLFGNKDERVIAERRSQLERYLRDFFSVMLQSATSPLHIDKVGLTLSKHTVCEFSPFFKKGVFDYSSHGTG</sequence>
<feature type="compositionally biased region" description="Polar residues" evidence="1">
    <location>
        <begin position="9"/>
        <end position="29"/>
    </location>
</feature>
<dbReference type="Ensembl" id="ENSBIXT00000019689.1">
    <property type="protein sequence ID" value="ENSBIXP00000010704.1"/>
    <property type="gene ID" value="ENSBIXG00000007703.1"/>
</dbReference>
<dbReference type="Pfam" id="PF00787">
    <property type="entry name" value="PX"/>
    <property type="match status" value="1"/>
</dbReference>
<dbReference type="PROSITE" id="PS50195">
    <property type="entry name" value="PX"/>
    <property type="match status" value="1"/>
</dbReference>
<evidence type="ECO:0000313" key="5">
    <source>
        <dbReference type="Proteomes" id="UP000429181"/>
    </source>
</evidence>
<reference evidence="4 5" key="1">
    <citation type="submission" date="2018-11" db="EMBL/GenBank/DDBJ databases">
        <title>Haplotype-resolved cattle genomes.</title>
        <authorList>
            <person name="Low W.Y."/>
            <person name="Tearle R."/>
            <person name="Bickhart D.M."/>
            <person name="Rosen B.D."/>
            <person name="Koren S."/>
            <person name="Rhie A."/>
            <person name="Hiendleder S."/>
            <person name="Phillippy A.M."/>
            <person name="Smith T.P.L."/>
            <person name="Williams J.L."/>
        </authorList>
    </citation>
    <scope>NUCLEOTIDE SEQUENCE [LARGE SCALE GENOMIC DNA]</scope>
</reference>
<dbReference type="FunFam" id="3.30.1520.10:FF:000022">
    <property type="entry name" value="Kinesin family member 16B"/>
    <property type="match status" value="1"/>
</dbReference>
<dbReference type="GeneTree" id="ENSGT00940000162838"/>
<name>A0A4W2CCU7_BOBOX</name>
<evidence type="ECO:0000259" key="2">
    <source>
        <dbReference type="PROSITE" id="PS50195"/>
    </source>
</evidence>
<dbReference type="Proteomes" id="UP000314981">
    <property type="component" value="Chromosome 13"/>
</dbReference>
<feature type="domain" description="PX" evidence="2">
    <location>
        <begin position="1"/>
        <end position="169"/>
    </location>
</feature>
<dbReference type="AlphaFoldDB" id="A0A4W2CCU7"/>
<dbReference type="InterPro" id="IPR001683">
    <property type="entry name" value="PX_dom"/>
</dbReference>
<evidence type="ECO:0000256" key="1">
    <source>
        <dbReference type="SAM" id="MobiDB-lite"/>
    </source>
</evidence>
<keyword evidence="4" id="KW-1185">Reference proteome</keyword>